<feature type="compositionally biased region" description="Polar residues" evidence="1">
    <location>
        <begin position="301"/>
        <end position="314"/>
    </location>
</feature>
<sequence>MDFTATYDHAAAECVSFSPGSTFIAYIDGERQSAVQVRVSGTLQVVRSWELGTPLQALSWSPDGLFLLACAYTVPGRDERNGRSYILPLDPDASVTDGSDDGQGWVARIDAGIGGLQQAEWVPVWRVPSIVQFASYETGGVMYSLADQAFTALPGTLLSKAYAHPLRSDAVGFLQRDAESDYFALYAPESADAPSMQQPVSWKLERVRRPTLIQSIKLHVSEPSGAAWSPDGHVLAVWDSALEYRVALYALAGTHLATFAIDAESSVPTTQIAIAPADAKAALAESGSGPQRARRVPMRTSRFSKSASLRASTSQRKSGASIVARVAGGGLGVRHVAWHPSSAFLAIGGYDERVRILSSEDWSEVYTLDVRRIALAAHRPDVAVWREPRRWFEATQGQGIVPFERDVLPMEAPAARQDQSNPTKCGVCWMEWNWDGTVLAVRNEALPMHVLLYVFDGVSERRTDARLRLHAVLKLSSPVHALSWKPGQYGTLAIVTGKSAVYLYSLQRSGAQSAEAVAIPNEHFSAMRLAWSPDGQALLLLDSDTYCCAMAAPENTGDS</sequence>
<dbReference type="AlphaFoldDB" id="A0AAF0EWI8"/>
<dbReference type="PANTHER" id="PTHR16220:SF0">
    <property type="entry name" value="WD REPEAT-CONTAINING PROTEIN WRAP73"/>
    <property type="match status" value="1"/>
</dbReference>
<dbReference type="GO" id="GO:1990811">
    <property type="term" value="C:MWP complex"/>
    <property type="evidence" value="ECO:0007669"/>
    <property type="project" value="TreeGrafter"/>
</dbReference>
<reference evidence="2" key="1">
    <citation type="submission" date="2023-03" db="EMBL/GenBank/DDBJ databases">
        <title>Mating type loci evolution in Malassezia.</title>
        <authorList>
            <person name="Coelho M.A."/>
        </authorList>
    </citation>
    <scope>NUCLEOTIDE SEQUENCE</scope>
    <source>
        <strain evidence="2">CBS 9431</strain>
    </source>
</reference>
<gene>
    <name evidence="2" type="ORF">MJAP1_001236</name>
</gene>
<dbReference type="PANTHER" id="PTHR16220">
    <property type="entry name" value="WD REPEAT PROTEIN 8-RELATED"/>
    <property type="match status" value="1"/>
</dbReference>
<dbReference type="InterPro" id="IPR015943">
    <property type="entry name" value="WD40/YVTN_repeat-like_dom_sf"/>
</dbReference>
<proteinExistence type="predicted"/>
<dbReference type="SMART" id="SM00320">
    <property type="entry name" value="WD40"/>
    <property type="match status" value="3"/>
</dbReference>
<evidence type="ECO:0000313" key="3">
    <source>
        <dbReference type="Proteomes" id="UP001217754"/>
    </source>
</evidence>
<evidence type="ECO:0000313" key="2">
    <source>
        <dbReference type="EMBL" id="WFD38286.1"/>
    </source>
</evidence>
<dbReference type="SUPFAM" id="SSF82171">
    <property type="entry name" value="DPP6 N-terminal domain-like"/>
    <property type="match status" value="1"/>
</dbReference>
<dbReference type="Proteomes" id="UP001217754">
    <property type="component" value="Chromosome 2"/>
</dbReference>
<dbReference type="GeneID" id="85224885"/>
<dbReference type="GO" id="GO:0005815">
    <property type="term" value="C:microtubule organizing center"/>
    <property type="evidence" value="ECO:0007669"/>
    <property type="project" value="TreeGrafter"/>
</dbReference>
<protein>
    <recommendedName>
        <fullName evidence="4">WD repeat-containing protein WRAP73</fullName>
    </recommendedName>
</protein>
<dbReference type="Gene3D" id="2.130.10.10">
    <property type="entry name" value="YVTN repeat-like/Quinoprotein amine dehydrogenase"/>
    <property type="match status" value="1"/>
</dbReference>
<keyword evidence="3" id="KW-1185">Reference proteome</keyword>
<name>A0AAF0EWI8_9BASI</name>
<accession>A0AAF0EWI8</accession>
<dbReference type="InterPro" id="IPR001680">
    <property type="entry name" value="WD40_rpt"/>
</dbReference>
<dbReference type="RefSeq" id="XP_060121183.1">
    <property type="nucleotide sequence ID" value="XM_060265200.1"/>
</dbReference>
<organism evidence="2 3">
    <name type="scientific">Malassezia japonica</name>
    <dbReference type="NCBI Taxonomy" id="223818"/>
    <lineage>
        <taxon>Eukaryota</taxon>
        <taxon>Fungi</taxon>
        <taxon>Dikarya</taxon>
        <taxon>Basidiomycota</taxon>
        <taxon>Ustilaginomycotina</taxon>
        <taxon>Malasseziomycetes</taxon>
        <taxon>Malasseziales</taxon>
        <taxon>Malasseziaceae</taxon>
        <taxon>Malassezia</taxon>
    </lineage>
</organism>
<dbReference type="GO" id="GO:1990810">
    <property type="term" value="P:microtubule anchoring at mitotic spindle pole body"/>
    <property type="evidence" value="ECO:0007669"/>
    <property type="project" value="TreeGrafter"/>
</dbReference>
<dbReference type="InterPro" id="IPR052778">
    <property type="entry name" value="Centrosome-WD_assoc"/>
</dbReference>
<evidence type="ECO:0000256" key="1">
    <source>
        <dbReference type="SAM" id="MobiDB-lite"/>
    </source>
</evidence>
<dbReference type="EMBL" id="CP119959">
    <property type="protein sequence ID" value="WFD38286.1"/>
    <property type="molecule type" value="Genomic_DNA"/>
</dbReference>
<feature type="region of interest" description="Disordered" evidence="1">
    <location>
        <begin position="284"/>
        <end position="314"/>
    </location>
</feature>
<dbReference type="Pfam" id="PF00400">
    <property type="entry name" value="WD40"/>
    <property type="match status" value="1"/>
</dbReference>
<evidence type="ECO:0008006" key="4">
    <source>
        <dbReference type="Google" id="ProtNLM"/>
    </source>
</evidence>